<dbReference type="InterPro" id="IPR002347">
    <property type="entry name" value="SDR_fam"/>
</dbReference>
<evidence type="ECO:0000313" key="5">
    <source>
        <dbReference type="Proteomes" id="UP000644749"/>
    </source>
</evidence>
<reference evidence="4 5" key="1">
    <citation type="submission" date="2021-01" db="EMBL/GenBank/DDBJ databases">
        <title>011410 draft genome.</title>
        <authorList>
            <person name="Lang L."/>
        </authorList>
    </citation>
    <scope>NUCLEOTIDE SEQUENCE [LARGE SCALE GENOMIC DNA]</scope>
    <source>
        <strain evidence="4 5">KCTC 42845</strain>
    </source>
</reference>
<comment type="caution">
    <text evidence="4">The sequence shown here is derived from an EMBL/GenBank/DDBJ whole genome shotgun (WGS) entry which is preliminary data.</text>
</comment>
<dbReference type="Pfam" id="PF00106">
    <property type="entry name" value="adh_short"/>
    <property type="match status" value="1"/>
</dbReference>
<dbReference type="PANTHER" id="PTHR44169:SF6">
    <property type="entry name" value="NADPH-DEPENDENT 1-ACYLDIHYDROXYACETONE PHOSPHATE REDUCTASE"/>
    <property type="match status" value="1"/>
</dbReference>
<protein>
    <submittedName>
        <fullName evidence="4">SDR family oxidoreductase</fullName>
    </submittedName>
</protein>
<feature type="domain" description="Ketoreductase" evidence="3">
    <location>
        <begin position="6"/>
        <end position="182"/>
    </location>
</feature>
<dbReference type="PRINTS" id="PR00081">
    <property type="entry name" value="GDHRDH"/>
</dbReference>
<keyword evidence="5" id="KW-1185">Reference proteome</keyword>
<gene>
    <name evidence="4" type="ORF">JL111_13540</name>
</gene>
<organism evidence="4 5">
    <name type="scientific">Paracoccus aerius</name>
    <dbReference type="NCBI Taxonomy" id="1915382"/>
    <lineage>
        <taxon>Bacteria</taxon>
        <taxon>Pseudomonadati</taxon>
        <taxon>Pseudomonadota</taxon>
        <taxon>Alphaproteobacteria</taxon>
        <taxon>Rhodobacterales</taxon>
        <taxon>Paracoccaceae</taxon>
        <taxon>Paracoccus</taxon>
    </lineage>
</organism>
<dbReference type="InterPro" id="IPR057326">
    <property type="entry name" value="KR_dom"/>
</dbReference>
<dbReference type="InterPro" id="IPR036291">
    <property type="entry name" value="NAD(P)-bd_dom_sf"/>
</dbReference>
<comment type="similarity">
    <text evidence="1">Belongs to the short-chain dehydrogenases/reductases (SDR) family.</text>
</comment>
<proteinExistence type="inferred from homology"/>
<dbReference type="InterPro" id="IPR020904">
    <property type="entry name" value="Sc_DH/Rdtase_CS"/>
</dbReference>
<dbReference type="Proteomes" id="UP000644749">
    <property type="component" value="Unassembled WGS sequence"/>
</dbReference>
<evidence type="ECO:0000256" key="2">
    <source>
        <dbReference type="ARBA" id="ARBA00023002"/>
    </source>
</evidence>
<evidence type="ECO:0000259" key="3">
    <source>
        <dbReference type="SMART" id="SM00822"/>
    </source>
</evidence>
<dbReference type="PROSITE" id="PS00061">
    <property type="entry name" value="ADH_SHORT"/>
    <property type="match status" value="1"/>
</dbReference>
<evidence type="ECO:0000256" key="1">
    <source>
        <dbReference type="ARBA" id="ARBA00006484"/>
    </source>
</evidence>
<dbReference type="SUPFAM" id="SSF51735">
    <property type="entry name" value="NAD(P)-binding Rossmann-fold domains"/>
    <property type="match status" value="1"/>
</dbReference>
<dbReference type="PANTHER" id="PTHR44169">
    <property type="entry name" value="NADPH-DEPENDENT 1-ACYLDIHYDROXYACETONE PHOSPHATE REDUCTASE"/>
    <property type="match status" value="1"/>
</dbReference>
<evidence type="ECO:0000313" key="4">
    <source>
        <dbReference type="EMBL" id="MBL3674509.1"/>
    </source>
</evidence>
<keyword evidence="2" id="KW-0560">Oxidoreductase</keyword>
<name>A0ABS1S714_9RHOB</name>
<dbReference type="Gene3D" id="3.40.50.720">
    <property type="entry name" value="NAD(P)-binding Rossmann-like Domain"/>
    <property type="match status" value="1"/>
</dbReference>
<dbReference type="RefSeq" id="WP_191310823.1">
    <property type="nucleotide sequence ID" value="NZ_BNCL01000010.1"/>
</dbReference>
<dbReference type="EMBL" id="JAESHT010000011">
    <property type="protein sequence ID" value="MBL3674509.1"/>
    <property type="molecule type" value="Genomic_DNA"/>
</dbReference>
<accession>A0ABS1S714</accession>
<dbReference type="SMART" id="SM00822">
    <property type="entry name" value="PKS_KR"/>
    <property type="match status" value="1"/>
</dbReference>
<sequence length="247" mass="26049">MQNSGNTILLTGGTSGIGLALAQRFHTAGNTVIITGRRAALLDQITADHPGMIGHPLDVADAEAVRAFSARIAADHPALNVVIHNAGIMVAEDVTGDFLDTAEATVVTNLLGPIRLTAALMPHLLEQPRATIMTVSSGLAFVPLVRTPTYSATKAAIHSWSQSLRAQLRDTGVEVLELAPPAVQTDLMPGHATDPNAMPLADFIDEVMGILGQDPTPPLVGVKRLDFLSKAEAEGRYDQTFARLNGL</sequence>